<gene>
    <name evidence="1" type="ORF">PR003_g18386</name>
</gene>
<evidence type="ECO:0000313" key="2">
    <source>
        <dbReference type="Proteomes" id="UP000434957"/>
    </source>
</evidence>
<keyword evidence="2" id="KW-1185">Reference proteome</keyword>
<reference evidence="1 2" key="1">
    <citation type="submission" date="2018-08" db="EMBL/GenBank/DDBJ databases">
        <title>Genomic investigation of the strawberry pathogen Phytophthora fragariae indicates pathogenicity is determined by transcriptional variation in three key races.</title>
        <authorList>
            <person name="Adams T.M."/>
            <person name="Armitage A.D."/>
            <person name="Sobczyk M.K."/>
            <person name="Bates H.J."/>
            <person name="Dunwell J.M."/>
            <person name="Nellist C.F."/>
            <person name="Harrison R.J."/>
        </authorList>
    </citation>
    <scope>NUCLEOTIDE SEQUENCE [LARGE SCALE GENOMIC DNA]</scope>
    <source>
        <strain evidence="1 2">SCRP333</strain>
    </source>
</reference>
<name>A0A6A4E6P4_9STRA</name>
<dbReference type="Proteomes" id="UP000434957">
    <property type="component" value="Unassembled WGS sequence"/>
</dbReference>
<dbReference type="EMBL" id="QXFT01001469">
    <property type="protein sequence ID" value="KAE9317817.1"/>
    <property type="molecule type" value="Genomic_DNA"/>
</dbReference>
<sequence length="105" mass="11937">MAGALSLTVFIDGVHSGPVQTELFWRQSKTFHAAVLIALLEDNCTTTIMERFMEGHEDAHNIVIKEDLHWCKDARDSISTDAIRRCWQHAGLYVNRSKIDDILNP</sequence>
<accession>A0A6A4E6P4</accession>
<dbReference type="AlphaFoldDB" id="A0A6A4E6P4"/>
<organism evidence="1 2">
    <name type="scientific">Phytophthora rubi</name>
    <dbReference type="NCBI Taxonomy" id="129364"/>
    <lineage>
        <taxon>Eukaryota</taxon>
        <taxon>Sar</taxon>
        <taxon>Stramenopiles</taxon>
        <taxon>Oomycota</taxon>
        <taxon>Peronosporomycetes</taxon>
        <taxon>Peronosporales</taxon>
        <taxon>Peronosporaceae</taxon>
        <taxon>Phytophthora</taxon>
    </lineage>
</organism>
<protein>
    <submittedName>
        <fullName evidence="1">Uncharacterized protein</fullName>
    </submittedName>
</protein>
<comment type="caution">
    <text evidence="1">The sequence shown here is derived from an EMBL/GenBank/DDBJ whole genome shotgun (WGS) entry which is preliminary data.</text>
</comment>
<evidence type="ECO:0000313" key="1">
    <source>
        <dbReference type="EMBL" id="KAE9317817.1"/>
    </source>
</evidence>
<proteinExistence type="predicted"/>